<dbReference type="PROSITE" id="PS51519">
    <property type="entry name" value="RWP_RK"/>
    <property type="match status" value="1"/>
</dbReference>
<protein>
    <recommendedName>
        <fullName evidence="8">RWP-RK domain-containing protein</fullName>
    </recommendedName>
</protein>
<organism evidence="9 10">
    <name type="scientific">Volvox reticuliferus</name>
    <dbReference type="NCBI Taxonomy" id="1737510"/>
    <lineage>
        <taxon>Eukaryota</taxon>
        <taxon>Viridiplantae</taxon>
        <taxon>Chlorophyta</taxon>
        <taxon>core chlorophytes</taxon>
        <taxon>Chlorophyceae</taxon>
        <taxon>CS clade</taxon>
        <taxon>Chlamydomonadales</taxon>
        <taxon>Volvocaceae</taxon>
        <taxon>Volvox</taxon>
    </lineage>
</organism>
<keyword evidence="5" id="KW-0804">Transcription</keyword>
<evidence type="ECO:0000313" key="10">
    <source>
        <dbReference type="Proteomes" id="UP000722791"/>
    </source>
</evidence>
<proteinExistence type="predicted"/>
<dbReference type="Pfam" id="PF02042">
    <property type="entry name" value="RWP-RK"/>
    <property type="match status" value="1"/>
</dbReference>
<sequence>MRGVRRPPRSAGRARTSQADPTLTQIREFYHLPVEEASEQLGVNKSKLKRLCRENGVSRWPQRKLQSLVALRQHIQGDDRLLPQEREAVLSRLEQQWAAVLADPDKALEREFEDMRKNLYKVTAGTAAACRPCFVAGGVSNHASLSHARRVRGFGSLQLGGVGISASAPTYRYVLDVALLLSPGLSGLQRTPRFAVHLVAAIKSEGKPN</sequence>
<gene>
    <name evidence="9" type="ORF">Vretimale_9341</name>
</gene>
<reference evidence="9" key="1">
    <citation type="journal article" date="2021" name="Proc. Natl. Acad. Sci. U.S.A.">
        <title>Three genomes in the algal genus Volvox reveal the fate of a haploid sex-determining region after a transition to homothallism.</title>
        <authorList>
            <person name="Yamamoto K."/>
            <person name="Hamaji T."/>
            <person name="Kawai-Toyooka H."/>
            <person name="Matsuzaki R."/>
            <person name="Takahashi F."/>
            <person name="Nishimura Y."/>
            <person name="Kawachi M."/>
            <person name="Noguchi H."/>
            <person name="Minakuchi Y."/>
            <person name="Umen J.G."/>
            <person name="Toyoda A."/>
            <person name="Nozaki H."/>
        </authorList>
    </citation>
    <scope>NUCLEOTIDE SEQUENCE</scope>
    <source>
        <strain evidence="9">NIES-3785</strain>
    </source>
</reference>
<dbReference type="AlphaFoldDB" id="A0A8J4GD54"/>
<evidence type="ECO:0000256" key="7">
    <source>
        <dbReference type="SAM" id="MobiDB-lite"/>
    </source>
</evidence>
<comment type="function">
    <text evidence="1">Putative transcription factor.</text>
</comment>
<evidence type="ECO:0000256" key="6">
    <source>
        <dbReference type="ARBA" id="ARBA00023242"/>
    </source>
</evidence>
<dbReference type="InterPro" id="IPR044607">
    <property type="entry name" value="RKD-like"/>
</dbReference>
<feature type="region of interest" description="Disordered" evidence="7">
    <location>
        <begin position="1"/>
        <end position="20"/>
    </location>
</feature>
<evidence type="ECO:0000256" key="3">
    <source>
        <dbReference type="ARBA" id="ARBA00023054"/>
    </source>
</evidence>
<dbReference type="InterPro" id="IPR003035">
    <property type="entry name" value="RWP-RK_dom"/>
</dbReference>
<comment type="caution">
    <text evidence="9">The sequence shown here is derived from an EMBL/GenBank/DDBJ whole genome shotgun (WGS) entry which is preliminary data.</text>
</comment>
<keyword evidence="2" id="KW-0805">Transcription regulation</keyword>
<name>A0A8J4GD54_9CHLO</name>
<feature type="domain" description="RWP-RK" evidence="8">
    <location>
        <begin position="6"/>
        <end position="88"/>
    </location>
</feature>
<dbReference type="GO" id="GO:0003677">
    <property type="term" value="F:DNA binding"/>
    <property type="evidence" value="ECO:0007669"/>
    <property type="project" value="UniProtKB-KW"/>
</dbReference>
<evidence type="ECO:0000256" key="1">
    <source>
        <dbReference type="ARBA" id="ARBA00004049"/>
    </source>
</evidence>
<dbReference type="EMBL" id="BNCQ01000017">
    <property type="protein sequence ID" value="GIM04850.1"/>
    <property type="molecule type" value="Genomic_DNA"/>
</dbReference>
<dbReference type="PANTHER" id="PTHR46373">
    <property type="entry name" value="PROTEIN RKD4"/>
    <property type="match status" value="1"/>
</dbReference>
<evidence type="ECO:0000259" key="8">
    <source>
        <dbReference type="PROSITE" id="PS51519"/>
    </source>
</evidence>
<evidence type="ECO:0000313" key="9">
    <source>
        <dbReference type="EMBL" id="GIM04850.1"/>
    </source>
</evidence>
<dbReference type="GO" id="GO:0003700">
    <property type="term" value="F:DNA-binding transcription factor activity"/>
    <property type="evidence" value="ECO:0007669"/>
    <property type="project" value="InterPro"/>
</dbReference>
<keyword evidence="6" id="KW-0539">Nucleus</keyword>
<dbReference type="PANTHER" id="PTHR46373:SF2">
    <property type="entry name" value="RWP-RK DOMAIN-CONTAINING PROTEIN"/>
    <property type="match status" value="1"/>
</dbReference>
<evidence type="ECO:0000256" key="2">
    <source>
        <dbReference type="ARBA" id="ARBA00023015"/>
    </source>
</evidence>
<accession>A0A8J4GD54</accession>
<keyword evidence="3" id="KW-0175">Coiled coil</keyword>
<keyword evidence="4" id="KW-0238">DNA-binding</keyword>
<evidence type="ECO:0000256" key="4">
    <source>
        <dbReference type="ARBA" id="ARBA00023125"/>
    </source>
</evidence>
<evidence type="ECO:0000256" key="5">
    <source>
        <dbReference type="ARBA" id="ARBA00023163"/>
    </source>
</evidence>
<dbReference type="Proteomes" id="UP000722791">
    <property type="component" value="Unassembled WGS sequence"/>
</dbReference>